<evidence type="ECO:0000313" key="3">
    <source>
        <dbReference type="Proteomes" id="UP000187338"/>
    </source>
</evidence>
<dbReference type="InterPro" id="IPR018768">
    <property type="entry name" value="DUF2344"/>
</dbReference>
<evidence type="ECO:0000313" key="2">
    <source>
        <dbReference type="EMBL" id="GAV26393.1"/>
    </source>
</evidence>
<dbReference type="STRING" id="661089.ciss_23260"/>
<protein>
    <recommendedName>
        <fullName evidence="1">DUF2344 domain-containing protein</fullName>
    </recommendedName>
</protein>
<dbReference type="AlphaFoldDB" id="A0A1L8D5D6"/>
<dbReference type="EMBL" id="BDJL01000141">
    <property type="protein sequence ID" value="GAV26393.1"/>
    <property type="molecule type" value="Genomic_DNA"/>
</dbReference>
<comment type="caution">
    <text evidence="2">The sequence shown here is derived from an EMBL/GenBank/DDBJ whole genome shotgun (WGS) entry which is preliminary data.</text>
</comment>
<proteinExistence type="predicted"/>
<reference evidence="3" key="1">
    <citation type="submission" date="2016-12" db="EMBL/GenBank/DDBJ databases">
        <title>Draft Genome Sequences od Carboxydothermus pertinax and islandicus, Hydrogenogenic Carboxydotrophic Bacteria.</title>
        <authorList>
            <person name="Fukuyama Y."/>
            <person name="Ohmae K."/>
            <person name="Yoneda Y."/>
            <person name="Yoshida T."/>
            <person name="Sako Y."/>
        </authorList>
    </citation>
    <scope>NUCLEOTIDE SEQUENCE [LARGE SCALE GENOMIC DNA]</scope>
    <source>
        <strain evidence="3">SET</strain>
    </source>
</reference>
<dbReference type="Proteomes" id="UP000187338">
    <property type="component" value="Unassembled WGS sequence"/>
</dbReference>
<name>A0A1L8D5D6_9THEO</name>
<accession>A0A1L8D5D6</accession>
<organism evidence="2 3">
    <name type="scientific">Carboxydothermus islandicus</name>
    <dbReference type="NCBI Taxonomy" id="661089"/>
    <lineage>
        <taxon>Bacteria</taxon>
        <taxon>Bacillati</taxon>
        <taxon>Bacillota</taxon>
        <taxon>Clostridia</taxon>
        <taxon>Thermoanaerobacterales</taxon>
        <taxon>Thermoanaerobacteraceae</taxon>
        <taxon>Carboxydothermus</taxon>
    </lineage>
</organism>
<keyword evidence="3" id="KW-1185">Reference proteome</keyword>
<sequence length="204" mass="23324">MMKYLLKYSRGGELKYISHLDTLRVFERAFRRANLPVAFTEGFNPHPKFSIALPLALGHESQGELMELTLKKALPPGEIKDRLNSVLPYGFKVLEVKPYSDDRSLMARVSKVVYRIKVNLPRTELLARKEKLLAANPRIVKTTKRGEKQIDFWQAVEALEVQDDGIKVVIKVGENSLRPEEVAKTFLGYLPGDIEYIREEIILS</sequence>
<dbReference type="Pfam" id="PF10105">
    <property type="entry name" value="DUF2344"/>
    <property type="match status" value="1"/>
</dbReference>
<feature type="domain" description="DUF2344" evidence="1">
    <location>
        <begin position="3"/>
        <end position="171"/>
    </location>
</feature>
<gene>
    <name evidence="2" type="ORF">ciss_23260</name>
</gene>
<dbReference type="NCBIfam" id="TIGR03936">
    <property type="entry name" value="sam_1_link_chp"/>
    <property type="match status" value="1"/>
</dbReference>
<evidence type="ECO:0000259" key="1">
    <source>
        <dbReference type="Pfam" id="PF10105"/>
    </source>
</evidence>